<dbReference type="Pfam" id="PF13715">
    <property type="entry name" value="CarbopepD_reg_2"/>
    <property type="match status" value="1"/>
</dbReference>
<keyword evidence="7 10" id="KW-0472">Membrane</keyword>
<dbReference type="InterPro" id="IPR037066">
    <property type="entry name" value="Plug_dom_sf"/>
</dbReference>
<evidence type="ECO:0000256" key="11">
    <source>
        <dbReference type="RuleBase" id="RU003357"/>
    </source>
</evidence>
<evidence type="ECO:0000256" key="1">
    <source>
        <dbReference type="ARBA" id="ARBA00004571"/>
    </source>
</evidence>
<dbReference type="SUPFAM" id="SSF56935">
    <property type="entry name" value="Porins"/>
    <property type="match status" value="1"/>
</dbReference>
<evidence type="ECO:0000256" key="8">
    <source>
        <dbReference type="ARBA" id="ARBA00023170"/>
    </source>
</evidence>
<dbReference type="InterPro" id="IPR008969">
    <property type="entry name" value="CarboxyPept-like_regulatory"/>
</dbReference>
<evidence type="ECO:0000313" key="15">
    <source>
        <dbReference type="EMBL" id="SDG21654.1"/>
    </source>
</evidence>
<dbReference type="Gene3D" id="2.40.170.20">
    <property type="entry name" value="TonB-dependent receptor, beta-barrel domain"/>
    <property type="match status" value="1"/>
</dbReference>
<feature type="chain" id="PRO_5011769884" evidence="12">
    <location>
        <begin position="21"/>
        <end position="766"/>
    </location>
</feature>
<evidence type="ECO:0000256" key="9">
    <source>
        <dbReference type="ARBA" id="ARBA00023237"/>
    </source>
</evidence>
<evidence type="ECO:0000256" key="10">
    <source>
        <dbReference type="PROSITE-ProRule" id="PRU01360"/>
    </source>
</evidence>
<sequence>MFKKVVLTSLLLLFGGALMAQSRYTVSGTVKQKSSGETLIGVTVVVAGQPTMGVITNEYGFYSISLPKGSYSLRFSYVGYQQQTMPVNLDANVKVNIELSDDISLQEVVVTSKKDDDNLTQAVMGTETLNMKTASKIPVVFGEKDLVKTIQLMPGVKSNGEGSNGFSVRGGATDQNLILLDEAPVYNASHLLGIFSTFNSDAIKDATIIKGNSPAQFGGRLSSVLDVKMKEGNNKNYQVSGGIGLISSRLTVEGPIQKNKSSFIISGRRTYADLFAKLSSDLKDTKLYFYDLNMKANLEINDKNKLFFSGYFGKDVLGISTLFNSKWGNSTGTLRWNRLISSKLFSNTSFIYSNYDFNVGFKSDGAETNFNSHIKDLNLKQDFTWFANVKNNIRFGFNIIHHTITPTKAGGTDIVSTKKDRKGLENAVYVANAYKATERLSLDYGLRFSFYNVLGGDTYNIYRNNELVKSITLADGKTGKTYINWEPRFSANYRLNDVSSVKAGYARNTQSLHLMSNSTGGSPTDQWIGNSYNIKPGVADQFSAGYSRNFDDNAYELNAEAYYKSMKNQIDYRDGADINTVPDIESELLFGKGRAYGLEILFKKKTGKLTGWIGYTLSKTERQINGINGGAWYNAKHDRTHDLSVVGIYTLSENWTLSGTFIYNTGNAVTFPTGKYPLNDMVMYQYGNRNADRMPATHRLDLSATFERPSRRRFQGSWSFGLYNVYGRKNPYLMTFKENKTDPGKIDAVQTSLFQWVPSISYNFKF</sequence>
<dbReference type="Pfam" id="PF07715">
    <property type="entry name" value="Plug"/>
    <property type="match status" value="1"/>
</dbReference>
<dbReference type="InterPro" id="IPR012910">
    <property type="entry name" value="Plug_dom"/>
</dbReference>
<dbReference type="Pfam" id="PF00593">
    <property type="entry name" value="TonB_dep_Rec_b-barrel"/>
    <property type="match status" value="1"/>
</dbReference>
<keyword evidence="5 12" id="KW-0732">Signal</keyword>
<keyword evidence="6 11" id="KW-0798">TonB box</keyword>
<gene>
    <name evidence="15" type="ORF">SAMN04487996_11690</name>
</gene>
<dbReference type="PANTHER" id="PTHR30069">
    <property type="entry name" value="TONB-DEPENDENT OUTER MEMBRANE RECEPTOR"/>
    <property type="match status" value="1"/>
</dbReference>
<dbReference type="EMBL" id="FNAN01000016">
    <property type="protein sequence ID" value="SDG21654.1"/>
    <property type="molecule type" value="Genomic_DNA"/>
</dbReference>
<dbReference type="Proteomes" id="UP000198748">
    <property type="component" value="Unassembled WGS sequence"/>
</dbReference>
<dbReference type="PROSITE" id="PS52016">
    <property type="entry name" value="TONB_DEPENDENT_REC_3"/>
    <property type="match status" value="1"/>
</dbReference>
<dbReference type="AlphaFoldDB" id="A0A1G7SFG4"/>
<accession>A0A1G7SFG4</accession>
<proteinExistence type="inferred from homology"/>
<feature type="domain" description="TonB-dependent receptor plug" evidence="14">
    <location>
        <begin position="143"/>
        <end position="220"/>
    </location>
</feature>
<dbReference type="Gene3D" id="2.170.130.10">
    <property type="entry name" value="TonB-dependent receptor, plug domain"/>
    <property type="match status" value="1"/>
</dbReference>
<name>A0A1G7SFG4_9BACT</name>
<dbReference type="GO" id="GO:0015344">
    <property type="term" value="F:siderophore uptake transmembrane transporter activity"/>
    <property type="evidence" value="ECO:0007669"/>
    <property type="project" value="TreeGrafter"/>
</dbReference>
<evidence type="ECO:0000256" key="3">
    <source>
        <dbReference type="ARBA" id="ARBA00022452"/>
    </source>
</evidence>
<evidence type="ECO:0000259" key="14">
    <source>
        <dbReference type="Pfam" id="PF07715"/>
    </source>
</evidence>
<dbReference type="GO" id="GO:0009279">
    <property type="term" value="C:cell outer membrane"/>
    <property type="evidence" value="ECO:0007669"/>
    <property type="project" value="UniProtKB-SubCell"/>
</dbReference>
<evidence type="ECO:0000256" key="4">
    <source>
        <dbReference type="ARBA" id="ARBA00022692"/>
    </source>
</evidence>
<organism evidence="15 16">
    <name type="scientific">Dyadobacter soli</name>
    <dbReference type="NCBI Taxonomy" id="659014"/>
    <lineage>
        <taxon>Bacteria</taxon>
        <taxon>Pseudomonadati</taxon>
        <taxon>Bacteroidota</taxon>
        <taxon>Cytophagia</taxon>
        <taxon>Cytophagales</taxon>
        <taxon>Spirosomataceae</taxon>
        <taxon>Dyadobacter</taxon>
    </lineage>
</organism>
<keyword evidence="4 10" id="KW-0812">Transmembrane</keyword>
<evidence type="ECO:0000256" key="6">
    <source>
        <dbReference type="ARBA" id="ARBA00023077"/>
    </source>
</evidence>
<feature type="domain" description="TonB-dependent receptor-like beta-barrel" evidence="13">
    <location>
        <begin position="323"/>
        <end position="725"/>
    </location>
</feature>
<dbReference type="InterPro" id="IPR039426">
    <property type="entry name" value="TonB-dep_rcpt-like"/>
</dbReference>
<dbReference type="Gene3D" id="2.60.40.1120">
    <property type="entry name" value="Carboxypeptidase-like, regulatory domain"/>
    <property type="match status" value="1"/>
</dbReference>
<keyword evidence="9 10" id="KW-0998">Cell outer membrane</keyword>
<reference evidence="16" key="1">
    <citation type="submission" date="2016-10" db="EMBL/GenBank/DDBJ databases">
        <authorList>
            <person name="Varghese N."/>
            <person name="Submissions S."/>
        </authorList>
    </citation>
    <scope>NUCLEOTIDE SEQUENCE [LARGE SCALE GENOMIC DNA]</scope>
    <source>
        <strain evidence="16">DSM 25329</strain>
    </source>
</reference>
<comment type="subcellular location">
    <subcellularLocation>
        <location evidence="1 10">Cell outer membrane</location>
        <topology evidence="1 10">Multi-pass membrane protein</topology>
    </subcellularLocation>
</comment>
<dbReference type="SUPFAM" id="SSF49464">
    <property type="entry name" value="Carboxypeptidase regulatory domain-like"/>
    <property type="match status" value="1"/>
</dbReference>
<evidence type="ECO:0000259" key="13">
    <source>
        <dbReference type="Pfam" id="PF00593"/>
    </source>
</evidence>
<evidence type="ECO:0000313" key="16">
    <source>
        <dbReference type="Proteomes" id="UP000198748"/>
    </source>
</evidence>
<evidence type="ECO:0000256" key="2">
    <source>
        <dbReference type="ARBA" id="ARBA00022448"/>
    </source>
</evidence>
<dbReference type="InterPro" id="IPR036942">
    <property type="entry name" value="Beta-barrel_TonB_sf"/>
</dbReference>
<feature type="signal peptide" evidence="12">
    <location>
        <begin position="1"/>
        <end position="20"/>
    </location>
</feature>
<dbReference type="InterPro" id="IPR000531">
    <property type="entry name" value="Beta-barrel_TonB"/>
</dbReference>
<dbReference type="OrthoDB" id="1111684at2"/>
<dbReference type="GO" id="GO:0044718">
    <property type="term" value="P:siderophore transmembrane transport"/>
    <property type="evidence" value="ECO:0007669"/>
    <property type="project" value="TreeGrafter"/>
</dbReference>
<dbReference type="PANTHER" id="PTHR30069:SF29">
    <property type="entry name" value="HEMOGLOBIN AND HEMOGLOBIN-HAPTOGLOBIN-BINDING PROTEIN 1-RELATED"/>
    <property type="match status" value="1"/>
</dbReference>
<evidence type="ECO:0000256" key="7">
    <source>
        <dbReference type="ARBA" id="ARBA00023136"/>
    </source>
</evidence>
<keyword evidence="16" id="KW-1185">Reference proteome</keyword>
<comment type="similarity">
    <text evidence="10 11">Belongs to the TonB-dependent receptor family.</text>
</comment>
<keyword evidence="3 10" id="KW-1134">Transmembrane beta strand</keyword>
<keyword evidence="8 15" id="KW-0675">Receptor</keyword>
<evidence type="ECO:0000256" key="12">
    <source>
        <dbReference type="SAM" id="SignalP"/>
    </source>
</evidence>
<evidence type="ECO:0000256" key="5">
    <source>
        <dbReference type="ARBA" id="ARBA00022729"/>
    </source>
</evidence>
<keyword evidence="2 10" id="KW-0813">Transport</keyword>
<dbReference type="STRING" id="659014.SAMN04487996_11690"/>
<protein>
    <submittedName>
        <fullName evidence="15">TonB-dependent Receptor Plug Domain</fullName>
    </submittedName>
</protein>